<accession>X1D5U8</accession>
<feature type="non-terminal residue" evidence="1">
    <location>
        <position position="1"/>
    </location>
</feature>
<protein>
    <submittedName>
        <fullName evidence="1">Uncharacterized protein</fullName>
    </submittedName>
</protein>
<name>X1D5U8_9ZZZZ</name>
<comment type="caution">
    <text evidence="1">The sequence shown here is derived from an EMBL/GenBank/DDBJ whole genome shotgun (WGS) entry which is preliminary data.</text>
</comment>
<dbReference type="AlphaFoldDB" id="X1D5U8"/>
<reference evidence="1" key="1">
    <citation type="journal article" date="2014" name="Front. Microbiol.">
        <title>High frequency of phylogenetically diverse reductive dehalogenase-homologous genes in deep subseafloor sedimentary metagenomes.</title>
        <authorList>
            <person name="Kawai M."/>
            <person name="Futagami T."/>
            <person name="Toyoda A."/>
            <person name="Takaki Y."/>
            <person name="Nishi S."/>
            <person name="Hori S."/>
            <person name="Arai W."/>
            <person name="Tsubouchi T."/>
            <person name="Morono Y."/>
            <person name="Uchiyama I."/>
            <person name="Ito T."/>
            <person name="Fujiyama A."/>
            <person name="Inagaki F."/>
            <person name="Takami H."/>
        </authorList>
    </citation>
    <scope>NUCLEOTIDE SEQUENCE</scope>
    <source>
        <strain evidence="1">Expedition CK06-06</strain>
    </source>
</reference>
<gene>
    <name evidence="1" type="ORF">S01H4_63554</name>
</gene>
<dbReference type="EMBL" id="BART01038254">
    <property type="protein sequence ID" value="GAH15577.1"/>
    <property type="molecule type" value="Genomic_DNA"/>
</dbReference>
<proteinExistence type="predicted"/>
<evidence type="ECO:0000313" key="1">
    <source>
        <dbReference type="EMBL" id="GAH15577.1"/>
    </source>
</evidence>
<organism evidence="1">
    <name type="scientific">marine sediment metagenome</name>
    <dbReference type="NCBI Taxonomy" id="412755"/>
    <lineage>
        <taxon>unclassified sequences</taxon>
        <taxon>metagenomes</taxon>
        <taxon>ecological metagenomes</taxon>
    </lineage>
</organism>
<sequence length="30" mass="3250">LSPMQILVKAVGQIEFLNLMAVIGVTAEYT</sequence>